<reference evidence="3" key="1">
    <citation type="submission" date="2021-01" db="EMBL/GenBank/DDBJ databases">
        <authorList>
            <person name="Corre E."/>
            <person name="Pelletier E."/>
            <person name="Niang G."/>
            <person name="Scheremetjew M."/>
            <person name="Finn R."/>
            <person name="Kale V."/>
            <person name="Holt S."/>
            <person name="Cochrane G."/>
            <person name="Meng A."/>
            <person name="Brown T."/>
            <person name="Cohen L."/>
        </authorList>
    </citation>
    <scope>NUCLEOTIDE SEQUENCE</scope>
    <source>
        <strain evidence="3">308</strain>
    </source>
</reference>
<evidence type="ECO:0000256" key="1">
    <source>
        <dbReference type="SAM" id="MobiDB-lite"/>
    </source>
</evidence>
<dbReference type="InterPro" id="IPR038917">
    <property type="entry name" value="Malonyl_CoA_deC"/>
</dbReference>
<name>A0A7S1BLM5_9STRA</name>
<feature type="domain" description="Malonyl-CoA decarboxylase C-terminal" evidence="2">
    <location>
        <begin position="347"/>
        <end position="629"/>
    </location>
</feature>
<dbReference type="GO" id="GO:0050080">
    <property type="term" value="F:malonyl-CoA decarboxylase activity"/>
    <property type="evidence" value="ECO:0007669"/>
    <property type="project" value="InterPro"/>
</dbReference>
<dbReference type="GO" id="GO:0006085">
    <property type="term" value="P:acetyl-CoA biosynthetic process"/>
    <property type="evidence" value="ECO:0007669"/>
    <property type="project" value="TreeGrafter"/>
</dbReference>
<dbReference type="PANTHER" id="PTHR28641:SF1">
    <property type="entry name" value="MALONYL-COA DECARBOXYLASE, MITOCHONDRIAL"/>
    <property type="match status" value="1"/>
</dbReference>
<dbReference type="InterPro" id="IPR042303">
    <property type="entry name" value="Malonyl_CoA_deC_C_sf"/>
</dbReference>
<dbReference type="Gene3D" id="3.40.630.150">
    <property type="entry name" value="Malonyl-CoA decarboxylase, catalytic domain"/>
    <property type="match status" value="1"/>
</dbReference>
<sequence>MIESQLLLIRKCVTTSNGGFRFLFRNASLTEKEFGYSLINLRCFGSSSKVCSSKFLFCSKQKFRSNLNTAVWLSRPNQTISQILPVKKLICTRGRNVMLKSDLMTSSGNLLVSPRFFASNADIHEKARNMKVQTDLSISAMDELLRRTEAKDSKTRILTGNDSKKLNDTENKKEFLHVSTTGLIKVFCSNYLSITQSSSFQDRTVAVNSVLLHLATWRSKEETINKTTTRSKTTTNYNKQKKSSSLHEKLFEIFLLTDHAVFSSHHSGIRDHIWDKEDGNRHIGLHTLVQLRADLRSWLARGGTSSSDERLPHDGGAGGGCSSSNSKLRALDSVLRVSLTRCICSPGSLSFQRIAYDQTSAAVIEFIAKREAVHPIQNLEDLRKRLGRFGKRCFALFHSEIKEPLVFVHVALLSDMASSMEEITNAEDTEDRERDARIAIFYSINATSQGLSGIDLGEILIKRVVRHLQSEPNLDVQQFATLSPIPHFRKWLEGKGGFYHKETGAENDSWSQASSKFGDNKLLNDKEKENVKQLLSLKSGDDALISLLNILDDTEWYHDVKMQHVLKPILMRLAARYLLEEKYRGKPLDGVARFHVGNGATVSRLNFLADLSKKGLRNSASIMVNYLYELENIEANQAHFEADGTIPTKSDVIDWLLDECMKSKI</sequence>
<evidence type="ECO:0000313" key="3">
    <source>
        <dbReference type="EMBL" id="CAD8891321.1"/>
    </source>
</evidence>
<gene>
    <name evidence="3" type="ORF">CHYS00102_LOCUS18527</name>
</gene>
<dbReference type="InterPro" id="IPR007956">
    <property type="entry name" value="Malonyl_CoA_deC_C"/>
</dbReference>
<evidence type="ECO:0000259" key="2">
    <source>
        <dbReference type="Pfam" id="PF05292"/>
    </source>
</evidence>
<dbReference type="PANTHER" id="PTHR28641">
    <property type="match status" value="1"/>
</dbReference>
<protein>
    <recommendedName>
        <fullName evidence="2">Malonyl-CoA decarboxylase C-terminal domain-containing protein</fullName>
    </recommendedName>
</protein>
<dbReference type="GO" id="GO:2001294">
    <property type="term" value="P:malonyl-CoA catabolic process"/>
    <property type="evidence" value="ECO:0007669"/>
    <property type="project" value="TreeGrafter"/>
</dbReference>
<dbReference type="Pfam" id="PF05292">
    <property type="entry name" value="MCD"/>
    <property type="match status" value="1"/>
</dbReference>
<dbReference type="GO" id="GO:0005759">
    <property type="term" value="C:mitochondrial matrix"/>
    <property type="evidence" value="ECO:0007669"/>
    <property type="project" value="TreeGrafter"/>
</dbReference>
<dbReference type="AlphaFoldDB" id="A0A7S1BLM5"/>
<dbReference type="GO" id="GO:0006633">
    <property type="term" value="P:fatty acid biosynthetic process"/>
    <property type="evidence" value="ECO:0007669"/>
    <property type="project" value="InterPro"/>
</dbReference>
<dbReference type="EMBL" id="HBFR01025760">
    <property type="protein sequence ID" value="CAD8891321.1"/>
    <property type="molecule type" value="Transcribed_RNA"/>
</dbReference>
<proteinExistence type="predicted"/>
<feature type="region of interest" description="Disordered" evidence="1">
    <location>
        <begin position="303"/>
        <end position="324"/>
    </location>
</feature>
<organism evidence="3">
    <name type="scientific">Corethron hystrix</name>
    <dbReference type="NCBI Taxonomy" id="216773"/>
    <lineage>
        <taxon>Eukaryota</taxon>
        <taxon>Sar</taxon>
        <taxon>Stramenopiles</taxon>
        <taxon>Ochrophyta</taxon>
        <taxon>Bacillariophyta</taxon>
        <taxon>Coscinodiscophyceae</taxon>
        <taxon>Corethrophycidae</taxon>
        <taxon>Corethrales</taxon>
        <taxon>Corethraceae</taxon>
        <taxon>Corethron</taxon>
    </lineage>
</organism>
<dbReference type="GO" id="GO:0005782">
    <property type="term" value="C:peroxisomal matrix"/>
    <property type="evidence" value="ECO:0007669"/>
    <property type="project" value="TreeGrafter"/>
</dbReference>
<accession>A0A7S1BLM5</accession>